<dbReference type="InterPro" id="IPR036188">
    <property type="entry name" value="FAD/NAD-bd_sf"/>
</dbReference>
<keyword evidence="3 5" id="KW-0274">FAD</keyword>
<dbReference type="Pfam" id="PF00743">
    <property type="entry name" value="FMO-like"/>
    <property type="match status" value="1"/>
</dbReference>
<dbReference type="InterPro" id="IPR050346">
    <property type="entry name" value="FMO-like"/>
</dbReference>
<dbReference type="InterPro" id="IPR020946">
    <property type="entry name" value="Flavin_mOase-like"/>
</dbReference>
<dbReference type="STRING" id="32473.ENSXCOP00000011711"/>
<comment type="similarity">
    <text evidence="1 5">Belongs to the FMO family.</text>
</comment>
<dbReference type="GO" id="GO:0050660">
    <property type="term" value="F:flavin adenine dinucleotide binding"/>
    <property type="evidence" value="ECO:0007669"/>
    <property type="project" value="InterPro"/>
</dbReference>
<evidence type="ECO:0000256" key="5">
    <source>
        <dbReference type="RuleBase" id="RU361177"/>
    </source>
</evidence>
<keyword evidence="5" id="KW-0503">Monooxygenase</keyword>
<keyword evidence="4 5" id="KW-0560">Oxidoreductase</keyword>
<comment type="cofactor">
    <cofactor evidence="5">
        <name>FAD</name>
        <dbReference type="ChEBI" id="CHEBI:57692"/>
    </cofactor>
</comment>
<keyword evidence="2 5" id="KW-0285">Flavoprotein</keyword>
<dbReference type="GeneTree" id="ENSGT00940000172435"/>
<evidence type="ECO:0000313" key="7">
    <source>
        <dbReference type="Proteomes" id="UP000261380"/>
    </source>
</evidence>
<dbReference type="EC" id="1.-.-.-" evidence="5"/>
<evidence type="ECO:0000313" key="6">
    <source>
        <dbReference type="Ensembl" id="ENSXCOP00000011711.1"/>
    </source>
</evidence>
<evidence type="ECO:0000256" key="1">
    <source>
        <dbReference type="ARBA" id="ARBA00009183"/>
    </source>
</evidence>
<dbReference type="Proteomes" id="UP000261380">
    <property type="component" value="Unplaced"/>
</dbReference>
<sequence>MVAKIEFIFCPVAAPSWCRVALIGAGPSGLTSVKACLDEGLEPTCFKSSNDIGGLWIIHIPGCFAHFS</sequence>
<dbReference type="Ensembl" id="ENSXCOT00000011844.1">
    <property type="protein sequence ID" value="ENSXCOP00000011711.1"/>
    <property type="gene ID" value="ENSXCOG00000008843.1"/>
</dbReference>
<dbReference type="Gene3D" id="3.50.50.60">
    <property type="entry name" value="FAD/NAD(P)-binding domain"/>
    <property type="match status" value="1"/>
</dbReference>
<dbReference type="SUPFAM" id="SSF51905">
    <property type="entry name" value="FAD/NAD(P)-binding domain"/>
    <property type="match status" value="1"/>
</dbReference>
<dbReference type="PRINTS" id="PR00419">
    <property type="entry name" value="ADXRDTASE"/>
</dbReference>
<reference evidence="6" key="1">
    <citation type="submission" date="2025-08" db="UniProtKB">
        <authorList>
            <consortium name="Ensembl"/>
        </authorList>
    </citation>
    <scope>IDENTIFICATION</scope>
</reference>
<protein>
    <recommendedName>
        <fullName evidence="5">Flavin-containing monooxygenase</fullName>
        <ecNumber evidence="5">1.-.-.-</ecNumber>
    </recommendedName>
</protein>
<keyword evidence="7" id="KW-1185">Reference proteome</keyword>
<reference evidence="6" key="2">
    <citation type="submission" date="2025-09" db="UniProtKB">
        <authorList>
            <consortium name="Ensembl"/>
        </authorList>
    </citation>
    <scope>IDENTIFICATION</scope>
</reference>
<dbReference type="GO" id="GO:0004499">
    <property type="term" value="F:N,N-dimethylaniline monooxygenase activity"/>
    <property type="evidence" value="ECO:0007669"/>
    <property type="project" value="InterPro"/>
</dbReference>
<name>A0A3B5LQN0_9TELE</name>
<dbReference type="PANTHER" id="PTHR23023">
    <property type="entry name" value="DIMETHYLANILINE MONOOXYGENASE"/>
    <property type="match status" value="1"/>
</dbReference>
<organism evidence="6 7">
    <name type="scientific">Xiphophorus couchianus</name>
    <name type="common">Monterrey platyfish</name>
    <dbReference type="NCBI Taxonomy" id="32473"/>
    <lineage>
        <taxon>Eukaryota</taxon>
        <taxon>Metazoa</taxon>
        <taxon>Chordata</taxon>
        <taxon>Craniata</taxon>
        <taxon>Vertebrata</taxon>
        <taxon>Euteleostomi</taxon>
        <taxon>Actinopterygii</taxon>
        <taxon>Neopterygii</taxon>
        <taxon>Teleostei</taxon>
        <taxon>Neoteleostei</taxon>
        <taxon>Acanthomorphata</taxon>
        <taxon>Ovalentaria</taxon>
        <taxon>Atherinomorphae</taxon>
        <taxon>Cyprinodontiformes</taxon>
        <taxon>Poeciliidae</taxon>
        <taxon>Poeciliinae</taxon>
        <taxon>Xiphophorus</taxon>
    </lineage>
</organism>
<dbReference type="AlphaFoldDB" id="A0A3B5LQN0"/>
<accession>A0A3B5LQN0</accession>
<evidence type="ECO:0000256" key="3">
    <source>
        <dbReference type="ARBA" id="ARBA00022827"/>
    </source>
</evidence>
<dbReference type="GO" id="GO:0050661">
    <property type="term" value="F:NADP binding"/>
    <property type="evidence" value="ECO:0007669"/>
    <property type="project" value="InterPro"/>
</dbReference>
<evidence type="ECO:0000256" key="2">
    <source>
        <dbReference type="ARBA" id="ARBA00022630"/>
    </source>
</evidence>
<evidence type="ECO:0000256" key="4">
    <source>
        <dbReference type="ARBA" id="ARBA00023002"/>
    </source>
</evidence>
<proteinExistence type="inferred from homology"/>